<accession>A0A699X5G4</accession>
<feature type="region of interest" description="Disordered" evidence="1">
    <location>
        <begin position="1"/>
        <end position="24"/>
    </location>
</feature>
<evidence type="ECO:0000313" key="2">
    <source>
        <dbReference type="EMBL" id="GFD54313.1"/>
    </source>
</evidence>
<sequence>TAPRPHVTDSGPQRHHQEQHHTPRHRFRFGFRHAAVRRPASLIDGRTAILRLDTGLLTRAPSASGTASTGVYVELQDNADDLG</sequence>
<reference evidence="2" key="1">
    <citation type="journal article" date="2019" name="Sci. Rep.">
        <title>Draft genome of Tanacetum cinerariifolium, the natural source of mosquito coil.</title>
        <authorList>
            <person name="Yamashiro T."/>
            <person name="Shiraishi A."/>
            <person name="Satake H."/>
            <person name="Nakayama K."/>
        </authorList>
    </citation>
    <scope>NUCLEOTIDE SEQUENCE</scope>
</reference>
<dbReference type="AlphaFoldDB" id="A0A699X5G4"/>
<comment type="caution">
    <text evidence="2">The sequence shown here is derived from an EMBL/GenBank/DDBJ whole genome shotgun (WGS) entry which is preliminary data.</text>
</comment>
<protein>
    <submittedName>
        <fullName evidence="2">Uncharacterized protein</fullName>
    </submittedName>
</protein>
<dbReference type="EMBL" id="BKCJ011804483">
    <property type="protein sequence ID" value="GFD54313.1"/>
    <property type="molecule type" value="Genomic_DNA"/>
</dbReference>
<organism evidence="2">
    <name type="scientific">Tanacetum cinerariifolium</name>
    <name type="common">Dalmatian daisy</name>
    <name type="synonym">Chrysanthemum cinerariifolium</name>
    <dbReference type="NCBI Taxonomy" id="118510"/>
    <lineage>
        <taxon>Eukaryota</taxon>
        <taxon>Viridiplantae</taxon>
        <taxon>Streptophyta</taxon>
        <taxon>Embryophyta</taxon>
        <taxon>Tracheophyta</taxon>
        <taxon>Spermatophyta</taxon>
        <taxon>Magnoliopsida</taxon>
        <taxon>eudicotyledons</taxon>
        <taxon>Gunneridae</taxon>
        <taxon>Pentapetalae</taxon>
        <taxon>asterids</taxon>
        <taxon>campanulids</taxon>
        <taxon>Asterales</taxon>
        <taxon>Asteraceae</taxon>
        <taxon>Asteroideae</taxon>
        <taxon>Anthemideae</taxon>
        <taxon>Anthemidinae</taxon>
        <taxon>Tanacetum</taxon>
    </lineage>
</organism>
<proteinExistence type="predicted"/>
<evidence type="ECO:0000256" key="1">
    <source>
        <dbReference type="SAM" id="MobiDB-lite"/>
    </source>
</evidence>
<name>A0A699X5G4_TANCI</name>
<feature type="non-terminal residue" evidence="2">
    <location>
        <position position="1"/>
    </location>
</feature>
<gene>
    <name evidence="2" type="ORF">Tci_926282</name>
</gene>